<evidence type="ECO:0000313" key="2">
    <source>
        <dbReference type="EMBL" id="CAG9318780.1"/>
    </source>
</evidence>
<comment type="caution">
    <text evidence="2">The sequence shown here is derived from an EMBL/GenBank/DDBJ whole genome shotgun (WGS) entry which is preliminary data.</text>
</comment>
<feature type="region of interest" description="Disordered" evidence="1">
    <location>
        <begin position="310"/>
        <end position="334"/>
    </location>
</feature>
<organism evidence="2 3">
    <name type="scientific">Blepharisma stoltei</name>
    <dbReference type="NCBI Taxonomy" id="1481888"/>
    <lineage>
        <taxon>Eukaryota</taxon>
        <taxon>Sar</taxon>
        <taxon>Alveolata</taxon>
        <taxon>Ciliophora</taxon>
        <taxon>Postciliodesmatophora</taxon>
        <taxon>Heterotrichea</taxon>
        <taxon>Heterotrichida</taxon>
        <taxon>Blepharismidae</taxon>
        <taxon>Blepharisma</taxon>
    </lineage>
</organism>
<dbReference type="EMBL" id="CAJZBQ010000021">
    <property type="protein sequence ID" value="CAG9318780.1"/>
    <property type="molecule type" value="Genomic_DNA"/>
</dbReference>
<evidence type="ECO:0000313" key="3">
    <source>
        <dbReference type="Proteomes" id="UP001162131"/>
    </source>
</evidence>
<reference evidence="2" key="1">
    <citation type="submission" date="2021-09" db="EMBL/GenBank/DDBJ databases">
        <authorList>
            <consortium name="AG Swart"/>
            <person name="Singh M."/>
            <person name="Singh A."/>
            <person name="Seah K."/>
            <person name="Emmerich C."/>
        </authorList>
    </citation>
    <scope>NUCLEOTIDE SEQUENCE</scope>
    <source>
        <strain evidence="2">ATCC30299</strain>
    </source>
</reference>
<gene>
    <name evidence="2" type="ORF">BSTOLATCC_MIC22146</name>
</gene>
<proteinExistence type="predicted"/>
<name>A0AAU9IZ77_9CILI</name>
<dbReference type="Proteomes" id="UP001162131">
    <property type="component" value="Unassembled WGS sequence"/>
</dbReference>
<keyword evidence="3" id="KW-1185">Reference proteome</keyword>
<evidence type="ECO:0000256" key="1">
    <source>
        <dbReference type="SAM" id="MobiDB-lite"/>
    </source>
</evidence>
<accession>A0AAU9IZ77</accession>
<protein>
    <submittedName>
        <fullName evidence="2">Uncharacterized protein</fullName>
    </submittedName>
</protein>
<sequence>MSTSELHHAEFIKSFSNKDKFIPKQDKLSFYVKCSDMRRYKVKYGLRLRDAIRAAPMTHKSPEPHITELSEEEINIDTQQNQATYYPLEDLLYINRKNLSPALKEYMKVQVFSPNLEQKKYNNLPSFFLEKYKIISKVLDEDKLHRQIKENQEIQIKSFNKQPQKNDIVKKKNKRFEWEDEMSEIGEEVEKLVEHDLYEEQRRTLEKIRKQEEAKRMFGEQKRIQTFVDPRHRNLKFTHKTSRKCNHQSLPDLQFALPPPLSDSPQFFLPEITPNAGVSSPVFSSPKSSSSVKDMIKDIKSMQKSLNSQFLYNTKSKSRTTRDLKLQSPYKTDL</sequence>
<dbReference type="AlphaFoldDB" id="A0AAU9IZ77"/>